<organism evidence="2 3">
    <name type="scientific">Usitatibacter palustris</name>
    <dbReference type="NCBI Taxonomy" id="2732487"/>
    <lineage>
        <taxon>Bacteria</taxon>
        <taxon>Pseudomonadati</taxon>
        <taxon>Pseudomonadota</taxon>
        <taxon>Betaproteobacteria</taxon>
        <taxon>Nitrosomonadales</taxon>
        <taxon>Usitatibacteraceae</taxon>
        <taxon>Usitatibacter</taxon>
    </lineage>
</organism>
<sequence length="254" mass="27108">MNPIQNLKVFLAATWVACFATTAWAGDVLVTDVSGTVTGKGAKAVRALDVVRTGERVRLAAGAKASLFVAEGALLYTVEGPAEISNAKTGLVAATGKLPEAIKLNDAYRKLRVDDPAHVQATLVMRTVGEVRALSPEGVVAPSDARRFAWKKGAGKLRFELVTDEGRLLHAMETEDLGLTLPEEVVLKPGQRYVWGLSTGNATVPVDWTEFALDPAAPPIPAVNSPERVIHAAWLRSRELPRAAARTAEAVNSR</sequence>
<dbReference type="RefSeq" id="WP_171165499.1">
    <property type="nucleotide sequence ID" value="NZ_CP053073.1"/>
</dbReference>
<evidence type="ECO:0000313" key="3">
    <source>
        <dbReference type="Proteomes" id="UP000503096"/>
    </source>
</evidence>
<evidence type="ECO:0000313" key="2">
    <source>
        <dbReference type="EMBL" id="QJR16954.1"/>
    </source>
</evidence>
<keyword evidence="1" id="KW-0732">Signal</keyword>
<evidence type="ECO:0000256" key="1">
    <source>
        <dbReference type="SAM" id="SignalP"/>
    </source>
</evidence>
<name>A0A6M4HEC0_9PROT</name>
<accession>A0A6M4HEC0</accession>
<dbReference type="Proteomes" id="UP000503096">
    <property type="component" value="Chromosome"/>
</dbReference>
<reference evidence="2 3" key="1">
    <citation type="submission" date="2020-04" db="EMBL/GenBank/DDBJ databases">
        <title>Usitatibacter rugosus gen. nov., sp. nov. and Usitatibacter palustris sp. nov., novel members of Usitatibacteraceae fam. nov. within the order Nitrosomonadales isolated from soil.</title>
        <authorList>
            <person name="Huber K.J."/>
            <person name="Neumann-Schaal M."/>
            <person name="Geppert A."/>
            <person name="Luckner M."/>
            <person name="Wanner G."/>
            <person name="Overmann J."/>
        </authorList>
    </citation>
    <scope>NUCLEOTIDE SEQUENCE [LARGE SCALE GENOMIC DNA]</scope>
    <source>
        <strain evidence="2 3">Swamp67</strain>
    </source>
</reference>
<proteinExistence type="predicted"/>
<feature type="chain" id="PRO_5026738997" description="FecR family protein" evidence="1">
    <location>
        <begin position="26"/>
        <end position="254"/>
    </location>
</feature>
<evidence type="ECO:0008006" key="4">
    <source>
        <dbReference type="Google" id="ProtNLM"/>
    </source>
</evidence>
<gene>
    <name evidence="2" type="ORF">DSM104440_03791</name>
</gene>
<dbReference type="EMBL" id="CP053073">
    <property type="protein sequence ID" value="QJR16954.1"/>
    <property type="molecule type" value="Genomic_DNA"/>
</dbReference>
<dbReference type="InParanoid" id="A0A6M4HEC0"/>
<dbReference type="KEGG" id="upl:DSM104440_03791"/>
<feature type="signal peptide" evidence="1">
    <location>
        <begin position="1"/>
        <end position="25"/>
    </location>
</feature>
<dbReference type="AlphaFoldDB" id="A0A6M4HEC0"/>
<keyword evidence="3" id="KW-1185">Reference proteome</keyword>
<protein>
    <recommendedName>
        <fullName evidence="4">FecR family protein</fullName>
    </recommendedName>
</protein>